<protein>
    <submittedName>
        <fullName evidence="1">Uncharacterized protein</fullName>
    </submittedName>
</protein>
<dbReference type="EMBL" id="JADGMS010000010">
    <property type="protein sequence ID" value="KAF9674375.1"/>
    <property type="molecule type" value="Genomic_DNA"/>
</dbReference>
<dbReference type="AlphaFoldDB" id="A0A835MQW2"/>
<comment type="caution">
    <text evidence="1">The sequence shown here is derived from an EMBL/GenBank/DDBJ whole genome shotgun (WGS) entry which is preliminary data.</text>
</comment>
<sequence>MTISNDNHFSCLLYRACYSSKRMNCSLTTRLGRVLQPLDYGEDMVGIDGIITTPQTAQSGIGLDGLPWEDDGNRREEEIQMKQVLLEKESCSKPRYE</sequence>
<evidence type="ECO:0000313" key="2">
    <source>
        <dbReference type="Proteomes" id="UP000657918"/>
    </source>
</evidence>
<evidence type="ECO:0000313" key="1">
    <source>
        <dbReference type="EMBL" id="KAF9674375.1"/>
    </source>
</evidence>
<keyword evidence="2" id="KW-1185">Reference proteome</keyword>
<dbReference type="Proteomes" id="UP000657918">
    <property type="component" value="Unassembled WGS sequence"/>
</dbReference>
<accession>A0A835MQW2</accession>
<organism evidence="1 2">
    <name type="scientific">Salix dunnii</name>
    <dbReference type="NCBI Taxonomy" id="1413687"/>
    <lineage>
        <taxon>Eukaryota</taxon>
        <taxon>Viridiplantae</taxon>
        <taxon>Streptophyta</taxon>
        <taxon>Embryophyta</taxon>
        <taxon>Tracheophyta</taxon>
        <taxon>Spermatophyta</taxon>
        <taxon>Magnoliopsida</taxon>
        <taxon>eudicotyledons</taxon>
        <taxon>Gunneridae</taxon>
        <taxon>Pentapetalae</taxon>
        <taxon>rosids</taxon>
        <taxon>fabids</taxon>
        <taxon>Malpighiales</taxon>
        <taxon>Salicaceae</taxon>
        <taxon>Saliceae</taxon>
        <taxon>Salix</taxon>
    </lineage>
</organism>
<gene>
    <name evidence="1" type="ORF">SADUNF_Sadunf10G0120800</name>
</gene>
<name>A0A835MQW2_9ROSI</name>
<reference evidence="1 2" key="1">
    <citation type="submission" date="2020-10" db="EMBL/GenBank/DDBJ databases">
        <title>Plant Genome Project.</title>
        <authorList>
            <person name="Zhang R.-G."/>
        </authorList>
    </citation>
    <scope>NUCLEOTIDE SEQUENCE [LARGE SCALE GENOMIC DNA]</scope>
    <source>
        <strain evidence="1">FAFU-HL-1</strain>
        <tissue evidence="1">Leaf</tissue>
    </source>
</reference>
<proteinExistence type="predicted"/>